<dbReference type="Gene3D" id="3.40.140.10">
    <property type="entry name" value="Cytidine Deaminase, domain 2"/>
    <property type="match status" value="1"/>
</dbReference>
<evidence type="ECO:0000256" key="4">
    <source>
        <dbReference type="ARBA" id="ARBA00022833"/>
    </source>
</evidence>
<evidence type="ECO:0000256" key="2">
    <source>
        <dbReference type="ARBA" id="ARBA00022723"/>
    </source>
</evidence>
<dbReference type="InterPro" id="IPR037518">
    <property type="entry name" value="MPN"/>
</dbReference>
<feature type="domain" description="MPN" evidence="6">
    <location>
        <begin position="43"/>
        <end position="169"/>
    </location>
</feature>
<dbReference type="Proteomes" id="UP001369248">
    <property type="component" value="Chromosome"/>
</dbReference>
<name>A0ABZ2HBL8_9PSED</name>
<dbReference type="GeneID" id="89542944"/>
<evidence type="ECO:0000259" key="6">
    <source>
        <dbReference type="PROSITE" id="PS50249"/>
    </source>
</evidence>
<evidence type="ECO:0000256" key="3">
    <source>
        <dbReference type="ARBA" id="ARBA00022801"/>
    </source>
</evidence>
<protein>
    <submittedName>
        <fullName evidence="7">JAB domain-containing protein</fullName>
    </submittedName>
</protein>
<accession>A0ABZ2HBL8</accession>
<dbReference type="PANTHER" id="PTHR30471:SF3">
    <property type="entry name" value="UPF0758 PROTEIN YEES-RELATED"/>
    <property type="match status" value="1"/>
</dbReference>
<keyword evidence="4" id="KW-0862">Zinc</keyword>
<dbReference type="RefSeq" id="WP_338660554.1">
    <property type="nucleotide sequence ID" value="NZ_CP146072.1"/>
</dbReference>
<dbReference type="Pfam" id="PF04002">
    <property type="entry name" value="RadC"/>
    <property type="match status" value="1"/>
</dbReference>
<evidence type="ECO:0000256" key="5">
    <source>
        <dbReference type="ARBA" id="ARBA00023049"/>
    </source>
</evidence>
<reference evidence="8" key="1">
    <citation type="submission" date="2024-02" db="EMBL/GenBank/DDBJ databases">
        <title>Exploring bacterial hosts of class 1 integrons in salad vegetable microbiomes with epicPCR.</title>
        <authorList>
            <person name="Qi Q."/>
            <person name="Ghaly T.M."/>
            <person name="Gillings M.R."/>
            <person name="Tetu S.G."/>
        </authorList>
    </citation>
    <scope>NUCLEOTIDE SEQUENCE [LARGE SCALE GENOMIC DNA]</scope>
    <source>
        <strain evidence="8">S2-2023-2</strain>
    </source>
</reference>
<dbReference type="InterPro" id="IPR001405">
    <property type="entry name" value="UPF0758"/>
</dbReference>
<keyword evidence="8" id="KW-1185">Reference proteome</keyword>
<dbReference type="PANTHER" id="PTHR30471">
    <property type="entry name" value="DNA REPAIR PROTEIN RADC"/>
    <property type="match status" value="1"/>
</dbReference>
<evidence type="ECO:0000256" key="1">
    <source>
        <dbReference type="ARBA" id="ARBA00022670"/>
    </source>
</evidence>
<dbReference type="PROSITE" id="PS50249">
    <property type="entry name" value="MPN"/>
    <property type="match status" value="1"/>
</dbReference>
<organism evidence="7 8">
    <name type="scientific">Pseudomonas bubulae</name>
    <dbReference type="NCBI Taxonomy" id="2316085"/>
    <lineage>
        <taxon>Bacteria</taxon>
        <taxon>Pseudomonadati</taxon>
        <taxon>Pseudomonadota</taxon>
        <taxon>Gammaproteobacteria</taxon>
        <taxon>Pseudomonadales</taxon>
        <taxon>Pseudomonadaceae</taxon>
        <taxon>Pseudomonas</taxon>
    </lineage>
</organism>
<sequence length="169" mass="18827">MKYHKLIAGETTGTYVMESPVTEADILQMAQQLAMSRLSKGQTLTEPRHVFSHLQILLQYHEHEVFALLLLDTKHRVIGFRELFRGTLDGASVYPREVVKVAMEHNAAAVILVHYDPSKDPEPSQADRTLTTTLKNALNMVGTRILDHVVVGIEGASPGCVSFTERGYL</sequence>
<dbReference type="CDD" id="cd08071">
    <property type="entry name" value="MPN_DUF2466"/>
    <property type="match status" value="1"/>
</dbReference>
<keyword evidence="5" id="KW-0482">Metalloprotease</keyword>
<evidence type="ECO:0000313" key="7">
    <source>
        <dbReference type="EMBL" id="WWR39145.1"/>
    </source>
</evidence>
<dbReference type="EMBL" id="CP146072">
    <property type="protein sequence ID" value="WWR39145.1"/>
    <property type="molecule type" value="Genomic_DNA"/>
</dbReference>
<dbReference type="InterPro" id="IPR025657">
    <property type="entry name" value="RadC_JAB"/>
</dbReference>
<keyword evidence="2" id="KW-0479">Metal-binding</keyword>
<keyword evidence="3" id="KW-0378">Hydrolase</keyword>
<proteinExistence type="predicted"/>
<gene>
    <name evidence="7" type="ORF">V6B39_06845</name>
</gene>
<keyword evidence="1" id="KW-0645">Protease</keyword>
<evidence type="ECO:0000313" key="8">
    <source>
        <dbReference type="Proteomes" id="UP001369248"/>
    </source>
</evidence>